<sequence length="438" mass="48490">MALGKFVRVTPALGGASGPYYTVGEVDDHDEIVPIIPGDQPFVPPTAVERELCSAIVDEDPWAYLRVVAATGVYHPVALVHAHSDPAKRQMVTSTLGDGRVATFVYTRDVLPRPHPYLVYEFVSLRALSEIIPNEVEVLAVNANTPCEMYLEVTDEERERWQTAHVRFGAPGSNGNRLVTRLSGGAEPTELLHGLACGAHLCFLTGEAWNNLDWHGFGYSGEVERLSEGWGVEVRQDWINLQNRLLNCDVSTSDWDFVLGARNFLVSTEGPQVDPQRWRECVDATIRNNIAANVPGASAERGGSPEVDSYADFLCGLVGKIIRYEARFRADELLPPTGYVRVVAAWDLGRASKMARWGRGARYATQAEMYEALDLVGQEVRSRYSSWAEFSVGYILGRCLDFDDEAFGATYTDVLEAHRALLAEHGSPWLTVPFRTGR</sequence>
<organism evidence="2 3">
    <name type="scientific">Saccharopolyspora aridisoli</name>
    <dbReference type="NCBI Taxonomy" id="2530385"/>
    <lineage>
        <taxon>Bacteria</taxon>
        <taxon>Bacillati</taxon>
        <taxon>Actinomycetota</taxon>
        <taxon>Actinomycetes</taxon>
        <taxon>Pseudonocardiales</taxon>
        <taxon>Pseudonocardiaceae</taxon>
        <taxon>Saccharopolyspora</taxon>
    </lineage>
</organism>
<protein>
    <submittedName>
        <fullName evidence="2">DUF1266 domain-containing protein</fullName>
    </submittedName>
</protein>
<dbReference type="Proteomes" id="UP000294744">
    <property type="component" value="Unassembled WGS sequence"/>
</dbReference>
<name>A0A4R4UC81_9PSEU</name>
<dbReference type="Pfam" id="PF06889">
    <property type="entry name" value="DUF1266"/>
    <property type="match status" value="1"/>
</dbReference>
<dbReference type="AlphaFoldDB" id="A0A4R4UC81"/>
<proteinExistence type="predicted"/>
<evidence type="ECO:0000313" key="3">
    <source>
        <dbReference type="Proteomes" id="UP000294744"/>
    </source>
</evidence>
<accession>A0A4R4UC81</accession>
<dbReference type="EMBL" id="SMKV01000036">
    <property type="protein sequence ID" value="TDC89081.1"/>
    <property type="molecule type" value="Genomic_DNA"/>
</dbReference>
<evidence type="ECO:0000259" key="1">
    <source>
        <dbReference type="Pfam" id="PF06889"/>
    </source>
</evidence>
<dbReference type="OrthoDB" id="4322331at2"/>
<dbReference type="InterPro" id="IPR009677">
    <property type="entry name" value="DUF1266"/>
</dbReference>
<feature type="domain" description="DUF1266" evidence="1">
    <location>
        <begin position="225"/>
        <end position="434"/>
    </location>
</feature>
<evidence type="ECO:0000313" key="2">
    <source>
        <dbReference type="EMBL" id="TDC89081.1"/>
    </source>
</evidence>
<reference evidence="2 3" key="1">
    <citation type="submission" date="2019-03" db="EMBL/GenBank/DDBJ databases">
        <title>Draft genome sequences of novel Actinobacteria.</title>
        <authorList>
            <person name="Sahin N."/>
            <person name="Ay H."/>
            <person name="Saygin H."/>
        </authorList>
    </citation>
    <scope>NUCLEOTIDE SEQUENCE [LARGE SCALE GENOMIC DNA]</scope>
    <source>
        <strain evidence="2 3">16K404</strain>
    </source>
</reference>
<comment type="caution">
    <text evidence="2">The sequence shown here is derived from an EMBL/GenBank/DDBJ whole genome shotgun (WGS) entry which is preliminary data.</text>
</comment>
<gene>
    <name evidence="2" type="ORF">E1161_22210</name>
</gene>
<keyword evidence="3" id="KW-1185">Reference proteome</keyword>